<feature type="transmembrane region" description="Helical" evidence="6">
    <location>
        <begin position="77"/>
        <end position="99"/>
    </location>
</feature>
<feature type="transmembrane region" description="Helical" evidence="6">
    <location>
        <begin position="206"/>
        <end position="227"/>
    </location>
</feature>
<feature type="transmembrane region" description="Helical" evidence="6">
    <location>
        <begin position="408"/>
        <end position="430"/>
    </location>
</feature>
<feature type="transmembrane region" description="Helical" evidence="6">
    <location>
        <begin position="436"/>
        <end position="457"/>
    </location>
</feature>
<keyword evidence="5 6" id="KW-0472">Membrane</keyword>
<feature type="transmembrane region" description="Helical" evidence="6">
    <location>
        <begin position="169"/>
        <end position="186"/>
    </location>
</feature>
<dbReference type="PANTHER" id="PTHR42718">
    <property type="entry name" value="MAJOR FACILITATOR SUPERFAMILY MULTIDRUG TRANSPORTER MFSC"/>
    <property type="match status" value="1"/>
</dbReference>
<feature type="transmembrane region" description="Helical" evidence="6">
    <location>
        <begin position="45"/>
        <end position="65"/>
    </location>
</feature>
<feature type="transmembrane region" description="Helical" evidence="6">
    <location>
        <begin position="363"/>
        <end position="387"/>
    </location>
</feature>
<feature type="domain" description="Major facilitator superfamily (MFS) profile" evidence="7">
    <location>
        <begin position="11"/>
        <end position="462"/>
    </location>
</feature>
<evidence type="ECO:0000259" key="7">
    <source>
        <dbReference type="PROSITE" id="PS50850"/>
    </source>
</evidence>
<evidence type="ECO:0000256" key="6">
    <source>
        <dbReference type="SAM" id="Phobius"/>
    </source>
</evidence>
<dbReference type="InterPro" id="IPR011701">
    <property type="entry name" value="MFS"/>
</dbReference>
<dbReference type="RefSeq" id="WP_306825001.1">
    <property type="nucleotide sequence ID" value="NZ_JAUSQM010000001.1"/>
</dbReference>
<dbReference type="EMBL" id="JAUSQM010000001">
    <property type="protein sequence ID" value="MDP9821871.1"/>
    <property type="molecule type" value="Genomic_DNA"/>
</dbReference>
<proteinExistence type="predicted"/>
<feature type="transmembrane region" description="Helical" evidence="6">
    <location>
        <begin position="305"/>
        <end position="325"/>
    </location>
</feature>
<dbReference type="Gene3D" id="1.20.1250.20">
    <property type="entry name" value="MFS general substrate transporter like domains"/>
    <property type="match status" value="1"/>
</dbReference>
<comment type="caution">
    <text evidence="8">The sequence shown here is derived from an EMBL/GenBank/DDBJ whole genome shotgun (WGS) entry which is preliminary data.</text>
</comment>
<dbReference type="PANTHER" id="PTHR42718:SF9">
    <property type="entry name" value="MAJOR FACILITATOR SUPERFAMILY MULTIDRUG TRANSPORTER MFSC"/>
    <property type="match status" value="1"/>
</dbReference>
<sequence>MTSSPSESRWLVLALALLTTVTGIVSSLGAPLVPSIADELDVSLGSAQWTLTVTLLVGAVSTPLLGRYAAAHRRRPVILIGLAVVVAGTALAALATAVPQLGLPALILGRAVQGLGIALTPLAMTVARDVFTPEKAQRVIPMLSVAGVVGAGLGYPLTASVAQFGGVPAAFWFGVVLTAGTLLLAWRTLPRAPRGPTPRVQPLEALLLGGSTLAVLLGINQTTSWGWGDLRTVALFTLGIAGAALWSWLTLRSPSPLVDLRLAFGTPALGPHVTVILAGTGMYMSLALVIVLVQTRTPAGWGLDQPVLVAGLMLVPYSLTAVVGTRISQWAGRYVPAVRLLPIGCALYLASVLMLAFAHDHVWQALVAMGIAGVGSGFTFAMIPALLVRTVPVAETSSALSFNMVLRYVGFSTGSALGVTVLALGSGGTVPTEHGFVVASLVNAAVWLVAIVVVLVIGTRRPPASLRAGA</sequence>
<keyword evidence="3 6" id="KW-0812">Transmembrane</keyword>
<gene>
    <name evidence="8" type="ORF">J2S59_001680</name>
</gene>
<evidence type="ECO:0000313" key="9">
    <source>
        <dbReference type="Proteomes" id="UP001240447"/>
    </source>
</evidence>
<protein>
    <submittedName>
        <fullName evidence="8">MFS family permease</fullName>
    </submittedName>
</protein>
<evidence type="ECO:0000256" key="1">
    <source>
        <dbReference type="ARBA" id="ARBA00004651"/>
    </source>
</evidence>
<dbReference type="SUPFAM" id="SSF103473">
    <property type="entry name" value="MFS general substrate transporter"/>
    <property type="match status" value="1"/>
</dbReference>
<organism evidence="8 9">
    <name type="scientific">Nocardioides massiliensis</name>
    <dbReference type="NCBI Taxonomy" id="1325935"/>
    <lineage>
        <taxon>Bacteria</taxon>
        <taxon>Bacillati</taxon>
        <taxon>Actinomycetota</taxon>
        <taxon>Actinomycetes</taxon>
        <taxon>Propionibacteriales</taxon>
        <taxon>Nocardioidaceae</taxon>
        <taxon>Nocardioides</taxon>
    </lineage>
</organism>
<accession>A0ABT9NN73</accession>
<name>A0ABT9NN73_9ACTN</name>
<feature type="transmembrane region" description="Helical" evidence="6">
    <location>
        <begin position="139"/>
        <end position="157"/>
    </location>
</feature>
<evidence type="ECO:0000256" key="5">
    <source>
        <dbReference type="ARBA" id="ARBA00023136"/>
    </source>
</evidence>
<feature type="transmembrane region" description="Helical" evidence="6">
    <location>
        <begin position="272"/>
        <end position="293"/>
    </location>
</feature>
<keyword evidence="9" id="KW-1185">Reference proteome</keyword>
<dbReference type="InterPro" id="IPR036259">
    <property type="entry name" value="MFS_trans_sf"/>
</dbReference>
<reference evidence="8 9" key="1">
    <citation type="submission" date="2023-07" db="EMBL/GenBank/DDBJ databases">
        <title>Sequencing the genomes of 1000 actinobacteria strains.</title>
        <authorList>
            <person name="Klenk H.-P."/>
        </authorList>
    </citation>
    <scope>NUCLEOTIDE SEQUENCE [LARGE SCALE GENOMIC DNA]</scope>
    <source>
        <strain evidence="8 9">GD13</strain>
    </source>
</reference>
<evidence type="ECO:0000313" key="8">
    <source>
        <dbReference type="EMBL" id="MDP9821871.1"/>
    </source>
</evidence>
<keyword evidence="2" id="KW-0813">Transport</keyword>
<dbReference type="InterPro" id="IPR020846">
    <property type="entry name" value="MFS_dom"/>
</dbReference>
<evidence type="ECO:0000256" key="4">
    <source>
        <dbReference type="ARBA" id="ARBA00022989"/>
    </source>
</evidence>
<dbReference type="Pfam" id="PF07690">
    <property type="entry name" value="MFS_1"/>
    <property type="match status" value="1"/>
</dbReference>
<dbReference type="Proteomes" id="UP001240447">
    <property type="component" value="Unassembled WGS sequence"/>
</dbReference>
<feature type="transmembrane region" description="Helical" evidence="6">
    <location>
        <begin position="233"/>
        <end position="251"/>
    </location>
</feature>
<feature type="transmembrane region" description="Helical" evidence="6">
    <location>
        <begin position="337"/>
        <end position="357"/>
    </location>
</feature>
<keyword evidence="4 6" id="KW-1133">Transmembrane helix</keyword>
<dbReference type="Gene3D" id="1.20.1720.10">
    <property type="entry name" value="Multidrug resistance protein D"/>
    <property type="match status" value="1"/>
</dbReference>
<comment type="subcellular location">
    <subcellularLocation>
        <location evidence="1">Cell membrane</location>
        <topology evidence="1">Multi-pass membrane protein</topology>
    </subcellularLocation>
</comment>
<dbReference type="PROSITE" id="PS50850">
    <property type="entry name" value="MFS"/>
    <property type="match status" value="1"/>
</dbReference>
<feature type="transmembrane region" description="Helical" evidence="6">
    <location>
        <begin position="105"/>
        <end position="127"/>
    </location>
</feature>
<evidence type="ECO:0000256" key="3">
    <source>
        <dbReference type="ARBA" id="ARBA00022692"/>
    </source>
</evidence>
<evidence type="ECO:0000256" key="2">
    <source>
        <dbReference type="ARBA" id="ARBA00022448"/>
    </source>
</evidence>